<proteinExistence type="inferred from homology"/>
<dbReference type="CDD" id="cd02248">
    <property type="entry name" value="Peptidase_C1A"/>
    <property type="match status" value="1"/>
</dbReference>
<name>A0AAV0T493_HYABA</name>
<dbReference type="PRINTS" id="PR00705">
    <property type="entry name" value="PAPAIN"/>
</dbReference>
<dbReference type="AlphaFoldDB" id="A0AAV0T493"/>
<keyword evidence="2" id="KW-0865">Zymogen</keyword>
<dbReference type="PROSITE" id="PS00639">
    <property type="entry name" value="THIOL_PROTEASE_HIS"/>
    <property type="match status" value="1"/>
</dbReference>
<keyword evidence="8" id="KW-1185">Reference proteome</keyword>
<dbReference type="SMART" id="SM00645">
    <property type="entry name" value="Pept_C1"/>
    <property type="match status" value="1"/>
</dbReference>
<dbReference type="Pfam" id="PF00112">
    <property type="entry name" value="Peptidase_C1"/>
    <property type="match status" value="1"/>
</dbReference>
<organism evidence="7 8">
    <name type="scientific">Hyaloperonospora brassicae</name>
    <name type="common">Brassica downy mildew</name>
    <name type="synonym">Peronospora brassicae</name>
    <dbReference type="NCBI Taxonomy" id="162125"/>
    <lineage>
        <taxon>Eukaryota</taxon>
        <taxon>Sar</taxon>
        <taxon>Stramenopiles</taxon>
        <taxon>Oomycota</taxon>
        <taxon>Peronosporomycetes</taxon>
        <taxon>Peronosporales</taxon>
        <taxon>Peronosporaceae</taxon>
        <taxon>Hyaloperonospora</taxon>
    </lineage>
</organism>
<keyword evidence="5" id="KW-0732">Signal</keyword>
<evidence type="ECO:0000256" key="2">
    <source>
        <dbReference type="ARBA" id="ARBA00023145"/>
    </source>
</evidence>
<dbReference type="SUPFAM" id="SSF54001">
    <property type="entry name" value="Cysteine proteinases"/>
    <property type="match status" value="1"/>
</dbReference>
<dbReference type="InterPro" id="IPR013128">
    <property type="entry name" value="Peptidase_C1A"/>
</dbReference>
<feature type="signal peptide" evidence="5">
    <location>
        <begin position="1"/>
        <end position="19"/>
    </location>
</feature>
<reference evidence="7" key="1">
    <citation type="submission" date="2022-12" db="EMBL/GenBank/DDBJ databases">
        <authorList>
            <person name="Webb A."/>
        </authorList>
    </citation>
    <scope>NUCLEOTIDE SEQUENCE</scope>
    <source>
        <strain evidence="7">Hp1</strain>
    </source>
</reference>
<evidence type="ECO:0000256" key="3">
    <source>
        <dbReference type="SAM" id="MobiDB-lite"/>
    </source>
</evidence>
<dbReference type="InterPro" id="IPR000169">
    <property type="entry name" value="Pept_cys_AS"/>
</dbReference>
<comment type="similarity">
    <text evidence="1">Belongs to the peptidase C1 family.</text>
</comment>
<evidence type="ECO:0000256" key="1">
    <source>
        <dbReference type="ARBA" id="ARBA00008455"/>
    </source>
</evidence>
<dbReference type="EMBL" id="CANTFL010000086">
    <property type="protein sequence ID" value="CAI5712351.1"/>
    <property type="molecule type" value="Genomic_DNA"/>
</dbReference>
<feature type="chain" id="PRO_5043449103" description="Peptidase C1A papain C-terminal domain-containing protein" evidence="5">
    <location>
        <begin position="20"/>
        <end position="524"/>
    </location>
</feature>
<dbReference type="Gene3D" id="3.90.70.10">
    <property type="entry name" value="Cysteine proteinases"/>
    <property type="match status" value="1"/>
</dbReference>
<protein>
    <recommendedName>
        <fullName evidence="6">Peptidase C1A papain C-terminal domain-containing protein</fullName>
    </recommendedName>
</protein>
<feature type="transmembrane region" description="Helical" evidence="4">
    <location>
        <begin position="481"/>
        <end position="502"/>
    </location>
</feature>
<dbReference type="InterPro" id="IPR038765">
    <property type="entry name" value="Papain-like_cys_pep_sf"/>
</dbReference>
<feature type="region of interest" description="Disordered" evidence="3">
    <location>
        <begin position="58"/>
        <end position="86"/>
    </location>
</feature>
<comment type="caution">
    <text evidence="7">The sequence shown here is derived from an EMBL/GenBank/DDBJ whole genome shotgun (WGS) entry which is preliminary data.</text>
</comment>
<sequence length="524" mass="55422">MRAVLLLRLALSAASAVRAAPPSFGTLVSCPSASSPCLWMGEHGRLVSAATLHTQLVRQSQQHQSQSPSQQSQERPNSSPTTATAANSRRNLQTHMAYIEDVHVLATRAGHAFPYRWGVTTRHLRAPPHRRLSPHALVTQERSSAQIRRRLVAAQTTTPNATTSAAAAAAASRRNATTDYWNWCDAHNAFGYSVCSSVKSQQNCGSCWAFAAADAIETAVVIAEHASAAVSLSPQQFLTCSTLATTQTFAYCWATDKGVDGAAWMEPEIKWESQNNGCNGGMTHGAFIDAAQNHWGLLTELAMPYDDAVPSLEAAAAATNASSGCAVDANDTAASITGWEQIVGVDCATSRDCNALLRTALERQPIAVAINSQDPFGEYAGGFYRCPNNGELASKDDVNHALVLVGYGTDAVEGDYWILKNSYGSAWGASGFMKLLADTKVNCGLNIFPVIPTGASAGVAATTSIDSGGAKVFVGLSPSSWIAVAAATTAFTVVTTAIGIAVSQRKMHSMRKQKMAMHATRRNG</sequence>
<dbReference type="PROSITE" id="PS00139">
    <property type="entry name" value="THIOL_PROTEASE_CYS"/>
    <property type="match status" value="1"/>
</dbReference>
<evidence type="ECO:0000313" key="8">
    <source>
        <dbReference type="Proteomes" id="UP001162031"/>
    </source>
</evidence>
<evidence type="ECO:0000259" key="6">
    <source>
        <dbReference type="SMART" id="SM00645"/>
    </source>
</evidence>
<evidence type="ECO:0000256" key="4">
    <source>
        <dbReference type="SAM" id="Phobius"/>
    </source>
</evidence>
<dbReference type="InterPro" id="IPR039417">
    <property type="entry name" value="Peptidase_C1A_papain-like"/>
</dbReference>
<dbReference type="PANTHER" id="PTHR12411">
    <property type="entry name" value="CYSTEINE PROTEASE FAMILY C1-RELATED"/>
    <property type="match status" value="1"/>
</dbReference>
<dbReference type="InterPro" id="IPR025660">
    <property type="entry name" value="Pept_his_AS"/>
</dbReference>
<keyword evidence="4" id="KW-1133">Transmembrane helix</keyword>
<evidence type="ECO:0000313" key="7">
    <source>
        <dbReference type="EMBL" id="CAI5712351.1"/>
    </source>
</evidence>
<keyword evidence="4" id="KW-0472">Membrane</keyword>
<accession>A0AAV0T493</accession>
<feature type="compositionally biased region" description="Low complexity" evidence="3">
    <location>
        <begin position="59"/>
        <end position="80"/>
    </location>
</feature>
<gene>
    <name evidence="7" type="ORF">HBR001_LOCUS828</name>
</gene>
<keyword evidence="4" id="KW-0812">Transmembrane</keyword>
<dbReference type="InterPro" id="IPR000668">
    <property type="entry name" value="Peptidase_C1A_C"/>
</dbReference>
<dbReference type="Proteomes" id="UP001162031">
    <property type="component" value="Unassembled WGS sequence"/>
</dbReference>
<feature type="domain" description="Peptidase C1A papain C-terminal" evidence="6">
    <location>
        <begin position="177"/>
        <end position="453"/>
    </location>
</feature>
<dbReference type="GO" id="GO:0008234">
    <property type="term" value="F:cysteine-type peptidase activity"/>
    <property type="evidence" value="ECO:0007669"/>
    <property type="project" value="InterPro"/>
</dbReference>
<dbReference type="GO" id="GO:0006508">
    <property type="term" value="P:proteolysis"/>
    <property type="evidence" value="ECO:0007669"/>
    <property type="project" value="InterPro"/>
</dbReference>
<evidence type="ECO:0000256" key="5">
    <source>
        <dbReference type="SAM" id="SignalP"/>
    </source>
</evidence>
<dbReference type="PROSITE" id="PS51257">
    <property type="entry name" value="PROKAR_LIPOPROTEIN"/>
    <property type="match status" value="1"/>
</dbReference>